<proteinExistence type="predicted"/>
<dbReference type="Proteomes" id="UP000321393">
    <property type="component" value="Unassembled WGS sequence"/>
</dbReference>
<dbReference type="OrthoDB" id="1721053at2759"/>
<dbReference type="PANTHER" id="PTHR38146">
    <property type="entry name" value="30S RIBOSOMAL PROTEIN S12, CHLOROPLASTIC"/>
    <property type="match status" value="1"/>
</dbReference>
<gene>
    <name evidence="2" type="ORF">E6C27_scaffold138G002460</name>
</gene>
<accession>A0A5A7VJP9</accession>
<reference evidence="2 3" key="1">
    <citation type="submission" date="2019-08" db="EMBL/GenBank/DDBJ databases">
        <title>Draft genome sequences of two oriental melons (Cucumis melo L. var makuwa).</title>
        <authorList>
            <person name="Kwon S.-Y."/>
        </authorList>
    </citation>
    <scope>NUCLEOTIDE SEQUENCE [LARGE SCALE GENOMIC DNA]</scope>
    <source>
        <strain evidence="3">cv. SW 3</strain>
        <tissue evidence="2">Leaf</tissue>
    </source>
</reference>
<comment type="caution">
    <text evidence="2">The sequence shown here is derived from an EMBL/GenBank/DDBJ whole genome shotgun (WGS) entry which is preliminary data.</text>
</comment>
<dbReference type="AlphaFoldDB" id="A0A5A7VJP9"/>
<sequence>MNANGNPLALPEKEVIQPHLPVRLPCYDFTPVTSPAFGILLLAVKVTTSGMASSHSVTGGVYKARERIHRRMADRRLLAIPASCRRHVCRPGHKGHDDLTSSSPSSGLSPAVSSGFQPQRHAPPVSAFPKAPLSFKRIRGMSSPGGILNALATALHGSIRTAPSIHRLRLGLLGYLIPFAPLAFVSQCQCRPSRVLSPLVFFSISTHFTAPPKIPSAPTVLQLGSFHRLSRVEPWDLTADLKSHLQTLYAQSFRITLASSVLPRLLAQS</sequence>
<organism evidence="2 3">
    <name type="scientific">Cucumis melo var. makuwa</name>
    <name type="common">Oriental melon</name>
    <dbReference type="NCBI Taxonomy" id="1194695"/>
    <lineage>
        <taxon>Eukaryota</taxon>
        <taxon>Viridiplantae</taxon>
        <taxon>Streptophyta</taxon>
        <taxon>Embryophyta</taxon>
        <taxon>Tracheophyta</taxon>
        <taxon>Spermatophyta</taxon>
        <taxon>Magnoliopsida</taxon>
        <taxon>eudicotyledons</taxon>
        <taxon>Gunneridae</taxon>
        <taxon>Pentapetalae</taxon>
        <taxon>rosids</taxon>
        <taxon>fabids</taxon>
        <taxon>Cucurbitales</taxon>
        <taxon>Cucurbitaceae</taxon>
        <taxon>Benincaseae</taxon>
        <taxon>Cucumis</taxon>
    </lineage>
</organism>
<dbReference type="EMBL" id="SSTE01000165">
    <property type="protein sequence ID" value="KAA0068048.1"/>
    <property type="molecule type" value="Genomic_DNA"/>
</dbReference>
<feature type="compositionally biased region" description="Low complexity" evidence="1">
    <location>
        <begin position="101"/>
        <end position="115"/>
    </location>
</feature>
<evidence type="ECO:0000313" key="2">
    <source>
        <dbReference type="EMBL" id="KAA0068048.1"/>
    </source>
</evidence>
<evidence type="ECO:0000313" key="3">
    <source>
        <dbReference type="Proteomes" id="UP000321393"/>
    </source>
</evidence>
<dbReference type="PANTHER" id="PTHR38146:SF8">
    <property type="entry name" value="TIFY DOMAIN-CONTAINING PROTEIN"/>
    <property type="match status" value="1"/>
</dbReference>
<feature type="region of interest" description="Disordered" evidence="1">
    <location>
        <begin position="89"/>
        <end position="127"/>
    </location>
</feature>
<dbReference type="AntiFam" id="ANF00029">
    <property type="entry name" value="Antisense to 16S rRNA"/>
</dbReference>
<name>A0A5A7VJP9_CUCMM</name>
<evidence type="ECO:0000256" key="1">
    <source>
        <dbReference type="SAM" id="MobiDB-lite"/>
    </source>
</evidence>
<protein>
    <submittedName>
        <fullName evidence="2">Uncharacterized protein</fullName>
    </submittedName>
</protein>